<dbReference type="EMBL" id="JABSTQ010010044">
    <property type="protein sequence ID" value="KAG0423877.1"/>
    <property type="molecule type" value="Genomic_DNA"/>
</dbReference>
<evidence type="ECO:0000313" key="1">
    <source>
        <dbReference type="EMBL" id="KAG0423877.1"/>
    </source>
</evidence>
<protein>
    <submittedName>
        <fullName evidence="1">Uncharacterized protein</fullName>
    </submittedName>
</protein>
<organism evidence="1 2">
    <name type="scientific">Ixodes persulcatus</name>
    <name type="common">Taiga tick</name>
    <dbReference type="NCBI Taxonomy" id="34615"/>
    <lineage>
        <taxon>Eukaryota</taxon>
        <taxon>Metazoa</taxon>
        <taxon>Ecdysozoa</taxon>
        <taxon>Arthropoda</taxon>
        <taxon>Chelicerata</taxon>
        <taxon>Arachnida</taxon>
        <taxon>Acari</taxon>
        <taxon>Parasitiformes</taxon>
        <taxon>Ixodida</taxon>
        <taxon>Ixodoidea</taxon>
        <taxon>Ixodidae</taxon>
        <taxon>Ixodinae</taxon>
        <taxon>Ixodes</taxon>
    </lineage>
</organism>
<comment type="caution">
    <text evidence="1">The sequence shown here is derived from an EMBL/GenBank/DDBJ whole genome shotgun (WGS) entry which is preliminary data.</text>
</comment>
<proteinExistence type="predicted"/>
<sequence>MGTRTPERSIDMPEQEVARRRRKARGDIPKKSEHGIGLGDIWQRSQALSERQPISDEAAAVDTPRGLGGGSSVVESTTRQQDTTWPTPSIANSSSSGDPNSSNATIIDEAPTAKTNESEASPDSSVETVATSAQDTKTTHASATVQITSGNSTVDVTDASPPQVVVSSQKTRQVSTNKSAEPHVSTAAPVFSSVEYSNPTPEKPEQMSAEENATTNFTLRPFSRKAALIRSFKRKPTKAPAVRKSTYSPTTLLTTPSTSNIVNSSEVSLNATTSSAAIQTNISNLEEVGINVIPVQEADEVRNETSPSNNSTAALSVQASYLDAAIAQAISPNLTTLSPNKPFQEETPADSSVQFENATSMTEYSSNKTGSEPVSVVLRQRASSTEPSHAGLTATRAPPAVTSVVAFTSVPVVNASSLETSSGNSSAPKMATSFIVSVTYTDEQNETFVTTKDNVTVPVTLVNPTRPVTPGPPSSSSPSRRYSPPTRRTTPKPSTPPGGLVARHNLAHGKHGLNLPTRRTTPGLPGAPTRKPAVHVGRGTRAPFGIIGSTRRTTLGTKPTIRALTKIFDRARTRPHTKATSPRPLRGPRIRISTGKPVRKGFPIGPKPSLHNGTNFDLDAYTRLLNVTRRPRTKPTTWRTTFFNVTEPTVSNEVEQPVVKVAGIVKIVDGWDWSPLLGDHNTHEYRYLAYTMRKL</sequence>
<dbReference type="Proteomes" id="UP000805193">
    <property type="component" value="Unassembled WGS sequence"/>
</dbReference>
<accession>A0AC60PTJ0</accession>
<keyword evidence="2" id="KW-1185">Reference proteome</keyword>
<feature type="non-terminal residue" evidence="1">
    <location>
        <position position="695"/>
    </location>
</feature>
<gene>
    <name evidence="1" type="ORF">HPB47_000368</name>
</gene>
<reference evidence="1 2" key="1">
    <citation type="journal article" date="2020" name="Cell">
        <title>Large-Scale Comparative Analyses of Tick Genomes Elucidate Their Genetic Diversity and Vector Capacities.</title>
        <authorList>
            <consortium name="Tick Genome and Microbiome Consortium (TIGMIC)"/>
            <person name="Jia N."/>
            <person name="Wang J."/>
            <person name="Shi W."/>
            <person name="Du L."/>
            <person name="Sun Y."/>
            <person name="Zhan W."/>
            <person name="Jiang J.F."/>
            <person name="Wang Q."/>
            <person name="Zhang B."/>
            <person name="Ji P."/>
            <person name="Bell-Sakyi L."/>
            <person name="Cui X.M."/>
            <person name="Yuan T.T."/>
            <person name="Jiang B.G."/>
            <person name="Yang W.F."/>
            <person name="Lam T.T."/>
            <person name="Chang Q.C."/>
            <person name="Ding S.J."/>
            <person name="Wang X.J."/>
            <person name="Zhu J.G."/>
            <person name="Ruan X.D."/>
            <person name="Zhao L."/>
            <person name="Wei J.T."/>
            <person name="Ye R.Z."/>
            <person name="Que T.C."/>
            <person name="Du C.H."/>
            <person name="Zhou Y.H."/>
            <person name="Cheng J.X."/>
            <person name="Dai P.F."/>
            <person name="Guo W.B."/>
            <person name="Han X.H."/>
            <person name="Huang E.J."/>
            <person name="Li L.F."/>
            <person name="Wei W."/>
            <person name="Gao Y.C."/>
            <person name="Liu J.Z."/>
            <person name="Shao H.Z."/>
            <person name="Wang X."/>
            <person name="Wang C.C."/>
            <person name="Yang T.C."/>
            <person name="Huo Q.B."/>
            <person name="Li W."/>
            <person name="Chen H.Y."/>
            <person name="Chen S.E."/>
            <person name="Zhou L.G."/>
            <person name="Ni X.B."/>
            <person name="Tian J.H."/>
            <person name="Sheng Y."/>
            <person name="Liu T."/>
            <person name="Pan Y.S."/>
            <person name="Xia L.Y."/>
            <person name="Li J."/>
            <person name="Zhao F."/>
            <person name="Cao W.C."/>
        </authorList>
    </citation>
    <scope>NUCLEOTIDE SEQUENCE [LARGE SCALE GENOMIC DNA]</scope>
    <source>
        <strain evidence="1">Iper-2018</strain>
    </source>
</reference>
<evidence type="ECO:0000313" key="2">
    <source>
        <dbReference type="Proteomes" id="UP000805193"/>
    </source>
</evidence>
<name>A0AC60PTJ0_IXOPE</name>